<dbReference type="EMBL" id="CP001848">
    <property type="protein sequence ID" value="ADB19244.1"/>
    <property type="molecule type" value="Genomic_DNA"/>
</dbReference>
<dbReference type="Gene3D" id="3.40.720.10">
    <property type="entry name" value="Alkaline Phosphatase, subunit A"/>
    <property type="match status" value="1"/>
</dbReference>
<keyword evidence="7" id="KW-1185">Reference proteome</keyword>
<feature type="signal peptide" evidence="4">
    <location>
        <begin position="1"/>
        <end position="25"/>
    </location>
</feature>
<dbReference type="SUPFAM" id="SSF53649">
    <property type="entry name" value="Alkaline phosphatase-like"/>
    <property type="match status" value="1"/>
</dbReference>
<dbReference type="PANTHER" id="PTHR42693:SF53">
    <property type="entry name" value="ENDO-4-O-SULFATASE"/>
    <property type="match status" value="1"/>
</dbReference>
<keyword evidence="2" id="KW-0378">Hydrolase</keyword>
<evidence type="ECO:0000313" key="6">
    <source>
        <dbReference type="EMBL" id="ADB19244.1"/>
    </source>
</evidence>
<dbReference type="PANTHER" id="PTHR42693">
    <property type="entry name" value="ARYLSULFATASE FAMILY MEMBER"/>
    <property type="match status" value="1"/>
</dbReference>
<evidence type="ECO:0000256" key="1">
    <source>
        <dbReference type="ARBA" id="ARBA00008779"/>
    </source>
</evidence>
<feature type="compositionally biased region" description="Basic and acidic residues" evidence="3">
    <location>
        <begin position="182"/>
        <end position="191"/>
    </location>
</feature>
<protein>
    <submittedName>
        <fullName evidence="6">Sulfatase</fullName>
    </submittedName>
</protein>
<dbReference type="Pfam" id="PF00884">
    <property type="entry name" value="Sulfatase"/>
    <property type="match status" value="1"/>
</dbReference>
<evidence type="ECO:0000256" key="2">
    <source>
        <dbReference type="ARBA" id="ARBA00022801"/>
    </source>
</evidence>
<organism evidence="6 7">
    <name type="scientific">Pirellula staleyi (strain ATCC 27377 / DSM 6068 / ICPB 4128)</name>
    <name type="common">Pirella staleyi</name>
    <dbReference type="NCBI Taxonomy" id="530564"/>
    <lineage>
        <taxon>Bacteria</taxon>
        <taxon>Pseudomonadati</taxon>
        <taxon>Planctomycetota</taxon>
        <taxon>Planctomycetia</taxon>
        <taxon>Pirellulales</taxon>
        <taxon>Pirellulaceae</taxon>
        <taxon>Pirellula</taxon>
    </lineage>
</organism>
<comment type="similarity">
    <text evidence="1">Belongs to the sulfatase family.</text>
</comment>
<feature type="domain" description="Sulfatase N-terminal" evidence="5">
    <location>
        <begin position="28"/>
        <end position="328"/>
    </location>
</feature>
<proteinExistence type="inferred from homology"/>
<dbReference type="AlphaFoldDB" id="D2R741"/>
<dbReference type="CDD" id="cd16027">
    <property type="entry name" value="SGSH"/>
    <property type="match status" value="1"/>
</dbReference>
<feature type="region of interest" description="Disordered" evidence="3">
    <location>
        <begin position="182"/>
        <end position="201"/>
    </location>
</feature>
<dbReference type="HOGENOM" id="CLU_006332_7_1_0"/>
<evidence type="ECO:0000256" key="3">
    <source>
        <dbReference type="SAM" id="MobiDB-lite"/>
    </source>
</evidence>
<dbReference type="InterPro" id="IPR050738">
    <property type="entry name" value="Sulfatase"/>
</dbReference>
<evidence type="ECO:0000259" key="5">
    <source>
        <dbReference type="Pfam" id="PF00884"/>
    </source>
</evidence>
<dbReference type="KEGG" id="psl:Psta_4602"/>
<dbReference type="STRING" id="530564.Psta_4602"/>
<sequence length="478" mass="52742" precursor="true">MLRQLAIALFGTAILATMLSSAAHAAPRNIVVIVADDLSPDLGCYGNQVIQTPHIDALAREGTRLTDAMCTTASCSASRSVILTGIHNHANAQFGHEHAYHHFRAYDNIKSLPVLLAAKGYRTGRIGKLHVGPPEVFKWETNLTGPERNPVQMAENCRKFITEQSDKPFFLYFATADPHRSGGVVKDHPEQPNEFGNRPAGYPGVKEVTYKSEEVIVPPFLPDNGAARAELAQYYQSVSRVDQGVGKLVAILKEAGVYDDTLILFTSDHGIAMPGGKTTLYDPGMRVPMILRGPGIPAAPAGSAAGRSSSIMVSHVDLTPTLLDFAGIDLAQTDVQGRSYLKALAEEKPAAWDEVYASHTFHEITMYYPMRVVRGRQYKLIWNIAGPLPFPFASDLWAAPTWQSAYKLGPSALYGKRTVDNYIHRDTFELYDIESDPDEVHNLAADPKHAETLAKLKAKLKTFQEKTKDPWILKWEYE</sequence>
<dbReference type="eggNOG" id="COG3119">
    <property type="taxonomic scope" value="Bacteria"/>
</dbReference>
<name>D2R741_PIRSD</name>
<keyword evidence="4" id="KW-0732">Signal</keyword>
<dbReference type="Proteomes" id="UP000001887">
    <property type="component" value="Chromosome"/>
</dbReference>
<evidence type="ECO:0000256" key="4">
    <source>
        <dbReference type="SAM" id="SignalP"/>
    </source>
</evidence>
<accession>D2R741</accession>
<dbReference type="InterPro" id="IPR000917">
    <property type="entry name" value="Sulfatase_N"/>
</dbReference>
<gene>
    <name evidence="6" type="ordered locus">Psta_4602</name>
</gene>
<reference evidence="6 7" key="1">
    <citation type="journal article" date="2009" name="Stand. Genomic Sci.">
        <title>Complete genome sequence of Pirellula staleyi type strain (ATCC 27377).</title>
        <authorList>
            <person name="Clum A."/>
            <person name="Tindall B.J."/>
            <person name="Sikorski J."/>
            <person name="Ivanova N."/>
            <person name="Mavrommatis K."/>
            <person name="Lucas S."/>
            <person name="Glavina del Rio T."/>
            <person name="Nolan M."/>
            <person name="Chen F."/>
            <person name="Tice H."/>
            <person name="Pitluck S."/>
            <person name="Cheng J.F."/>
            <person name="Chertkov O."/>
            <person name="Brettin T."/>
            <person name="Han C."/>
            <person name="Detter J.C."/>
            <person name="Kuske C."/>
            <person name="Bruce D."/>
            <person name="Goodwin L."/>
            <person name="Ovchinikova G."/>
            <person name="Pati A."/>
            <person name="Mikhailova N."/>
            <person name="Chen A."/>
            <person name="Palaniappan K."/>
            <person name="Land M."/>
            <person name="Hauser L."/>
            <person name="Chang Y.J."/>
            <person name="Jeffries C.D."/>
            <person name="Chain P."/>
            <person name="Rohde M."/>
            <person name="Goker M."/>
            <person name="Bristow J."/>
            <person name="Eisen J.A."/>
            <person name="Markowitz V."/>
            <person name="Hugenholtz P."/>
            <person name="Kyrpides N.C."/>
            <person name="Klenk H.P."/>
            <person name="Lapidus A."/>
        </authorList>
    </citation>
    <scope>NUCLEOTIDE SEQUENCE [LARGE SCALE GENOMIC DNA]</scope>
    <source>
        <strain evidence="7">ATCC 27377 / DSM 6068 / ICPB 4128</strain>
    </source>
</reference>
<dbReference type="GO" id="GO:0004065">
    <property type="term" value="F:arylsulfatase activity"/>
    <property type="evidence" value="ECO:0007669"/>
    <property type="project" value="TreeGrafter"/>
</dbReference>
<evidence type="ECO:0000313" key="7">
    <source>
        <dbReference type="Proteomes" id="UP000001887"/>
    </source>
</evidence>
<feature type="chain" id="PRO_5003035528" evidence="4">
    <location>
        <begin position="26"/>
        <end position="478"/>
    </location>
</feature>
<dbReference type="InterPro" id="IPR017850">
    <property type="entry name" value="Alkaline_phosphatase_core_sf"/>
</dbReference>